<feature type="non-terminal residue" evidence="2">
    <location>
        <position position="1"/>
    </location>
</feature>
<accession>C5H9E5</accession>
<dbReference type="InterPro" id="IPR001227">
    <property type="entry name" value="Ac_transferase_dom_sf"/>
</dbReference>
<dbReference type="Pfam" id="PF16197">
    <property type="entry name" value="KAsynt_C_assoc"/>
    <property type="match status" value="1"/>
</dbReference>
<dbReference type="Gene3D" id="3.40.47.10">
    <property type="match status" value="1"/>
</dbReference>
<evidence type="ECO:0000313" key="2">
    <source>
        <dbReference type="EMBL" id="ACN23058.1"/>
    </source>
</evidence>
<dbReference type="InterPro" id="IPR016039">
    <property type="entry name" value="Thiolase-like"/>
</dbReference>
<reference evidence="2" key="1">
    <citation type="journal article" date="2009" name="Soil Biol. Biochem.">
        <title>Detection of expressed fungal Type I polyketide synthase genes in a forest soil.</title>
        <authorList>
            <person name="Kellner H."/>
            <person name="Zak D.R."/>
        </authorList>
    </citation>
    <scope>NUCLEOTIDE SEQUENCE</scope>
</reference>
<dbReference type="SUPFAM" id="SSF53901">
    <property type="entry name" value="Thiolase-like"/>
    <property type="match status" value="1"/>
</dbReference>
<protein>
    <submittedName>
        <fullName evidence="2">Type I polyketide synthase</fullName>
    </submittedName>
</protein>
<evidence type="ECO:0000259" key="1">
    <source>
        <dbReference type="PROSITE" id="PS52004"/>
    </source>
</evidence>
<dbReference type="Gene3D" id="3.40.366.10">
    <property type="entry name" value="Malonyl-Coenzyme A Acyl Carrier Protein, domain 2"/>
    <property type="match status" value="1"/>
</dbReference>
<dbReference type="Gene3D" id="3.30.70.3290">
    <property type="match status" value="1"/>
</dbReference>
<dbReference type="InterPro" id="IPR050091">
    <property type="entry name" value="PKS_NRPS_Biosynth_Enz"/>
</dbReference>
<dbReference type="PANTHER" id="PTHR43775:SF13">
    <property type="entry name" value="POLYKETIDE SYNTHASE 1"/>
    <property type="match status" value="1"/>
</dbReference>
<proteinExistence type="predicted"/>
<dbReference type="InterPro" id="IPR014031">
    <property type="entry name" value="Ketoacyl_synth_C"/>
</dbReference>
<dbReference type="EMBL" id="FJ232786">
    <property type="protein sequence ID" value="ACN23058.1"/>
    <property type="molecule type" value="Genomic_DNA"/>
</dbReference>
<dbReference type="PROSITE" id="PS52004">
    <property type="entry name" value="KS3_2"/>
    <property type="match status" value="1"/>
</dbReference>
<dbReference type="GO" id="GO:0044550">
    <property type="term" value="P:secondary metabolite biosynthetic process"/>
    <property type="evidence" value="ECO:0007669"/>
    <property type="project" value="TreeGrafter"/>
</dbReference>
<organism evidence="2">
    <name type="scientific">uncultured fungus</name>
    <dbReference type="NCBI Taxonomy" id="175245"/>
    <lineage>
        <taxon>Eukaryota</taxon>
        <taxon>Fungi</taxon>
        <taxon>environmental samples</taxon>
    </lineage>
</organism>
<dbReference type="PANTHER" id="PTHR43775">
    <property type="entry name" value="FATTY ACID SYNTHASE"/>
    <property type="match status" value="1"/>
</dbReference>
<dbReference type="AlphaFoldDB" id="C5H9E5"/>
<dbReference type="InterPro" id="IPR032821">
    <property type="entry name" value="PKS_assoc"/>
</dbReference>
<feature type="domain" description="Ketosynthase family 3 (KS3)" evidence="1">
    <location>
        <begin position="1"/>
        <end position="119"/>
    </location>
</feature>
<name>C5H9E5_9FUNG</name>
<dbReference type="Pfam" id="PF02801">
    <property type="entry name" value="Ketoacyl-synt_C"/>
    <property type="match status" value="1"/>
</dbReference>
<feature type="non-terminal residue" evidence="2">
    <location>
        <position position="233"/>
    </location>
</feature>
<dbReference type="GO" id="GO:0004312">
    <property type="term" value="F:fatty acid synthase activity"/>
    <property type="evidence" value="ECO:0007669"/>
    <property type="project" value="TreeGrafter"/>
</dbReference>
<dbReference type="InterPro" id="IPR020841">
    <property type="entry name" value="PKS_Beta-ketoAc_synthase_dom"/>
</dbReference>
<sequence length="233" mass="25528">EAHGTGTKKGDPVEATAIYKAVASNFTPHQPLYLGSTKGNVGHLECASGIVSLIKSALMLYYGFVLPNAEFEKSNPAIPLEEWNMCVPALQKPWPRNKPYACVNNFGFSGSNATCILSMAPITRTPELSSSATYTTLRLFVLSANDEMALKNSTKRLGIFLEQHAELYQYTMPRNLAYTLCQRRSRLPWRIAVVAGTCSGLAVALNNHKAVLMRAPTEVPKLAFIFTGQGAQW</sequence>
<dbReference type="GO" id="GO:0006633">
    <property type="term" value="P:fatty acid biosynthetic process"/>
    <property type="evidence" value="ECO:0007669"/>
    <property type="project" value="TreeGrafter"/>
</dbReference>